<accession>A0A1K1S4B6</accession>
<gene>
    <name evidence="1" type="ORF">SAMN04489730_4618</name>
</gene>
<evidence type="ECO:0000313" key="1">
    <source>
        <dbReference type="EMBL" id="SFW78911.1"/>
    </source>
</evidence>
<proteinExistence type="predicted"/>
<name>A0A1K1S4B6_9PSEU</name>
<evidence type="ECO:0000313" key="2">
    <source>
        <dbReference type="Proteomes" id="UP000182740"/>
    </source>
</evidence>
<dbReference type="EMBL" id="FPJG01000006">
    <property type="protein sequence ID" value="SFW78911.1"/>
    <property type="molecule type" value="Genomic_DNA"/>
</dbReference>
<sequence>MGAGLGVTGLLTQTDRVSQAGTTAKRKQAAAAWIGFRAAMHLPLRVSVR</sequence>
<dbReference type="STRING" id="546364.SAMN04489730_4618"/>
<keyword evidence="2" id="KW-1185">Reference proteome</keyword>
<dbReference type="Proteomes" id="UP000182740">
    <property type="component" value="Unassembled WGS sequence"/>
</dbReference>
<reference evidence="2" key="1">
    <citation type="submission" date="2016-11" db="EMBL/GenBank/DDBJ databases">
        <authorList>
            <person name="Varghese N."/>
            <person name="Submissions S."/>
        </authorList>
    </citation>
    <scope>NUCLEOTIDE SEQUENCE [LARGE SCALE GENOMIC DNA]</scope>
    <source>
        <strain evidence="2">DSM 44671</strain>
    </source>
</reference>
<organism evidence="1 2">
    <name type="scientific">Amycolatopsis australiensis</name>
    <dbReference type="NCBI Taxonomy" id="546364"/>
    <lineage>
        <taxon>Bacteria</taxon>
        <taxon>Bacillati</taxon>
        <taxon>Actinomycetota</taxon>
        <taxon>Actinomycetes</taxon>
        <taxon>Pseudonocardiales</taxon>
        <taxon>Pseudonocardiaceae</taxon>
        <taxon>Amycolatopsis</taxon>
    </lineage>
</organism>
<dbReference type="AlphaFoldDB" id="A0A1K1S4B6"/>
<protein>
    <submittedName>
        <fullName evidence="1">Uncharacterized protein</fullName>
    </submittedName>
</protein>